<evidence type="ECO:0000256" key="1">
    <source>
        <dbReference type="SAM" id="SignalP"/>
    </source>
</evidence>
<gene>
    <name evidence="2" type="ORF">EU555_24935</name>
</gene>
<comment type="caution">
    <text evidence="2">The sequence shown here is derived from an EMBL/GenBank/DDBJ whole genome shotgun (WGS) entry which is preliminary data.</text>
</comment>
<protein>
    <submittedName>
        <fullName evidence="2">Uncharacterized protein</fullName>
    </submittedName>
</protein>
<feature type="signal peptide" evidence="1">
    <location>
        <begin position="1"/>
        <end position="24"/>
    </location>
</feature>
<organism evidence="2 3">
    <name type="scientific">Methylobacterium nonmethylotrophicum</name>
    <dbReference type="NCBI Taxonomy" id="1141884"/>
    <lineage>
        <taxon>Bacteria</taxon>
        <taxon>Pseudomonadati</taxon>
        <taxon>Pseudomonadota</taxon>
        <taxon>Alphaproteobacteria</taxon>
        <taxon>Hyphomicrobiales</taxon>
        <taxon>Methylobacteriaceae</taxon>
        <taxon>Methylobacterium</taxon>
    </lineage>
</organism>
<evidence type="ECO:0000313" key="3">
    <source>
        <dbReference type="Proteomes" id="UP000297535"/>
    </source>
</evidence>
<reference evidence="2 3" key="1">
    <citation type="submission" date="2019-04" db="EMBL/GenBank/DDBJ databases">
        <authorList>
            <person name="Feng G."/>
            <person name="Zhu H."/>
        </authorList>
    </citation>
    <scope>NUCLEOTIDE SEQUENCE [LARGE SCALE GENOMIC DNA]</scope>
    <source>
        <strain evidence="2 3">6HR-1</strain>
    </source>
</reference>
<keyword evidence="1" id="KW-0732">Signal</keyword>
<accession>A0A4Z0NK20</accession>
<name>A0A4Z0NK20_9HYPH</name>
<sequence>MMMRMRAGFVVLITALMAPFSLSAQPALDRTPVSEVYTGPKRLPDFSGSDREYRSYRSRIVEGIKAGPNFAGQYSLIVFGCGTGCRLVMLADVKTGQQYKFPLGGEDDMYLDLKFNISSRTVFAQWENRERCMRELLTWTGSSFARTGAKDIGASEKCSL</sequence>
<dbReference type="AlphaFoldDB" id="A0A4Z0NK20"/>
<feature type="chain" id="PRO_5021254776" evidence="1">
    <location>
        <begin position="25"/>
        <end position="160"/>
    </location>
</feature>
<dbReference type="EMBL" id="SRLB01000021">
    <property type="protein sequence ID" value="TGD96201.1"/>
    <property type="molecule type" value="Genomic_DNA"/>
</dbReference>
<proteinExistence type="predicted"/>
<dbReference type="Proteomes" id="UP000297535">
    <property type="component" value="Unassembled WGS sequence"/>
</dbReference>
<evidence type="ECO:0000313" key="2">
    <source>
        <dbReference type="EMBL" id="TGD96201.1"/>
    </source>
</evidence>
<keyword evidence="3" id="KW-1185">Reference proteome</keyword>